<reference evidence="2 3" key="1">
    <citation type="submission" date="2018-03" db="EMBL/GenBank/DDBJ databases">
        <title>Whole genome sequencing of Histamine producing bacteria.</title>
        <authorList>
            <person name="Butler K."/>
        </authorList>
    </citation>
    <scope>NUCLEOTIDE SEQUENCE [LARGE SCALE GENOMIC DNA]</scope>
    <source>
        <strain evidence="2 3">DSM 16190</strain>
    </source>
</reference>
<evidence type="ECO:0000256" key="1">
    <source>
        <dbReference type="SAM" id="SignalP"/>
    </source>
</evidence>
<feature type="chain" id="PRO_5015684497" description="YjbH domain-containing protein" evidence="1">
    <location>
        <begin position="34"/>
        <end position="734"/>
    </location>
</feature>
<gene>
    <name evidence="2" type="ORF">C9I89_15755</name>
</gene>
<dbReference type="Pfam" id="PF06082">
    <property type="entry name" value="YjbH"/>
    <property type="match status" value="1"/>
</dbReference>
<keyword evidence="1" id="KW-0732">Signal</keyword>
<organism evidence="2 3">
    <name type="scientific">Photobacterium lipolyticum</name>
    <dbReference type="NCBI Taxonomy" id="266810"/>
    <lineage>
        <taxon>Bacteria</taxon>
        <taxon>Pseudomonadati</taxon>
        <taxon>Pseudomonadota</taxon>
        <taxon>Gammaproteobacteria</taxon>
        <taxon>Vibrionales</taxon>
        <taxon>Vibrionaceae</taxon>
        <taxon>Photobacterium</taxon>
    </lineage>
</organism>
<name>A0A2T3MVB4_9GAMM</name>
<accession>A0A2T3MVB4</accession>
<evidence type="ECO:0008006" key="4">
    <source>
        <dbReference type="Google" id="ProtNLM"/>
    </source>
</evidence>
<dbReference type="AlphaFoldDB" id="A0A2T3MVB4"/>
<proteinExistence type="predicted"/>
<dbReference type="OrthoDB" id="19542at2"/>
<dbReference type="EMBL" id="PYMC01000012">
    <property type="protein sequence ID" value="PSW03847.1"/>
    <property type="molecule type" value="Genomic_DNA"/>
</dbReference>
<evidence type="ECO:0000313" key="2">
    <source>
        <dbReference type="EMBL" id="PSW03847.1"/>
    </source>
</evidence>
<sequence length="734" mass="82417">MDTRLTSSLTSCRSFFSLSAIALALLPVFHAQADSFSYPEFQPSQSDFGGVGLMQMPTGRMAREGELNVAGTFNDEYQHYTVSLQLLPWLETTIRYTLVQDLLYSGDESFSSDTKYTDKGIDFKVRLLEESYWLPETSLGVRDFGGTGLFDGEFIAASKHIGPLDFTVGVGWGYIGNSANLTGDKSVSEDCNRNTEYKGKGGSVDFDRWFTGCSAVFGGVEYQTPWHPLRLKVEYDANDYTSDFPVTRGAVDMSQDSKFNYGVLYRLGKWGDLRASYERGNTWTLGFNLNTNFNDLKATWQDEATPAYRPKDGNGDISDAEWQVMANELHRIAGYKDPTIYADDKTVTVVASQTKYRDRTQAHERAATIIANHGPAVAEYRLIETANHQPTTETRIDAEQFAKVANHTYIGADIKDSTTVVNPTVPQGQRIAEPDSNWDFSVSPTLQQSFGGSENFYMFNIGINGGASYRLGNHVEVGGSVYLNLYDNYDKFLYEVPPDGTDLKRVRTLVRQYINDNPLRMNNLQLTWMDNVADNWYAQAYGGYLEMMFGGVGSEILYRPLGSNWAFGIDANYVIQRDPDSQFGFFTEEEQFDPLTGRNYRVQTGAMTGHATVYYQPQWEWLPNTLFRVSAGQYLTEDRGFTVDFSKQFDSGVIAGAFAAITDLTAEEFGEGSYNKGFYISIPFDIMTVKPSNNRATISWLPLSRDGGQMLNRKYQLYSVTDARAPWYGRAANN</sequence>
<protein>
    <recommendedName>
        <fullName evidence="4">YjbH domain-containing protein</fullName>
    </recommendedName>
</protein>
<dbReference type="Proteomes" id="UP000240904">
    <property type="component" value="Unassembled WGS sequence"/>
</dbReference>
<evidence type="ECO:0000313" key="3">
    <source>
        <dbReference type="Proteomes" id="UP000240904"/>
    </source>
</evidence>
<keyword evidence="3" id="KW-1185">Reference proteome</keyword>
<comment type="caution">
    <text evidence="2">The sequence shown here is derived from an EMBL/GenBank/DDBJ whole genome shotgun (WGS) entry which is preliminary data.</text>
</comment>
<feature type="signal peptide" evidence="1">
    <location>
        <begin position="1"/>
        <end position="33"/>
    </location>
</feature>
<dbReference type="InterPro" id="IPR010344">
    <property type="entry name" value="YbjH"/>
</dbReference>
<dbReference type="RefSeq" id="WP_107284280.1">
    <property type="nucleotide sequence ID" value="NZ_PYMC01000012.1"/>
</dbReference>